<dbReference type="InterPro" id="IPR036277">
    <property type="entry name" value="SMC_hinge_sf"/>
</dbReference>
<evidence type="ECO:0000256" key="2">
    <source>
        <dbReference type="ARBA" id="ARBA00022490"/>
    </source>
</evidence>
<reference evidence="10" key="1">
    <citation type="submission" date="2016-10" db="EMBL/GenBank/DDBJ databases">
        <authorList>
            <person name="Varghese N."/>
            <person name="Submissions S."/>
        </authorList>
    </citation>
    <scope>NUCLEOTIDE SEQUENCE [LARGE SCALE GENOMIC DNA]</scope>
    <source>
        <strain evidence="10">DSM 1551</strain>
    </source>
</reference>
<evidence type="ECO:0000256" key="4">
    <source>
        <dbReference type="ARBA" id="ARBA00022840"/>
    </source>
</evidence>
<feature type="binding site" evidence="7">
    <location>
        <begin position="32"/>
        <end position="39"/>
    </location>
    <ligand>
        <name>ATP</name>
        <dbReference type="ChEBI" id="CHEBI:30616"/>
    </ligand>
</feature>
<dbReference type="InterPro" id="IPR010935">
    <property type="entry name" value="SMC_hinge"/>
</dbReference>
<dbReference type="GO" id="GO:0003677">
    <property type="term" value="F:DNA binding"/>
    <property type="evidence" value="ECO:0007669"/>
    <property type="project" value="UniProtKB-UniRule"/>
</dbReference>
<feature type="coiled-coil region" evidence="7">
    <location>
        <begin position="576"/>
        <end position="716"/>
    </location>
</feature>
<dbReference type="SMART" id="SM00968">
    <property type="entry name" value="SMC_hinge"/>
    <property type="match status" value="1"/>
</dbReference>
<evidence type="ECO:0000256" key="6">
    <source>
        <dbReference type="ARBA" id="ARBA00023125"/>
    </source>
</evidence>
<evidence type="ECO:0000313" key="10">
    <source>
        <dbReference type="Proteomes" id="UP000198558"/>
    </source>
</evidence>
<dbReference type="EMBL" id="FOIN01000001">
    <property type="protein sequence ID" value="SET09512.1"/>
    <property type="molecule type" value="Genomic_DNA"/>
</dbReference>
<dbReference type="FunFam" id="3.40.50.300:FF:000984">
    <property type="entry name" value="Chromosome partition protein Smc"/>
    <property type="match status" value="1"/>
</dbReference>
<dbReference type="GO" id="GO:0007062">
    <property type="term" value="P:sister chromatid cohesion"/>
    <property type="evidence" value="ECO:0007669"/>
    <property type="project" value="InterPro"/>
</dbReference>
<keyword evidence="3 7" id="KW-0547">Nucleotide-binding</keyword>
<dbReference type="GO" id="GO:0005737">
    <property type="term" value="C:cytoplasm"/>
    <property type="evidence" value="ECO:0007669"/>
    <property type="project" value="UniProtKB-SubCell"/>
</dbReference>
<dbReference type="Pfam" id="PF06470">
    <property type="entry name" value="SMC_hinge"/>
    <property type="match status" value="1"/>
</dbReference>
<evidence type="ECO:0000256" key="5">
    <source>
        <dbReference type="ARBA" id="ARBA00023054"/>
    </source>
</evidence>
<comment type="subcellular location">
    <subcellularLocation>
        <location evidence="1 7">Cytoplasm</location>
    </subcellularLocation>
</comment>
<comment type="similarity">
    <text evidence="7">Belongs to the SMC family.</text>
</comment>
<dbReference type="PANTHER" id="PTHR43977">
    <property type="entry name" value="STRUCTURAL MAINTENANCE OF CHROMOSOMES PROTEIN 3"/>
    <property type="match status" value="1"/>
</dbReference>
<dbReference type="Pfam" id="PF02463">
    <property type="entry name" value="SMC_N"/>
    <property type="match status" value="1"/>
</dbReference>
<organism evidence="9 10">
    <name type="scientific">Thomasclavelia cocleata</name>
    <dbReference type="NCBI Taxonomy" id="69824"/>
    <lineage>
        <taxon>Bacteria</taxon>
        <taxon>Bacillati</taxon>
        <taxon>Bacillota</taxon>
        <taxon>Erysipelotrichia</taxon>
        <taxon>Erysipelotrichales</taxon>
        <taxon>Coprobacillaceae</taxon>
        <taxon>Thomasclavelia</taxon>
    </lineage>
</organism>
<feature type="coiled-coil region" evidence="7">
    <location>
        <begin position="235"/>
        <end position="290"/>
    </location>
</feature>
<dbReference type="HAMAP" id="MF_01894">
    <property type="entry name" value="Smc_prok"/>
    <property type="match status" value="1"/>
</dbReference>
<dbReference type="GO" id="GO:0030261">
    <property type="term" value="P:chromosome condensation"/>
    <property type="evidence" value="ECO:0007669"/>
    <property type="project" value="InterPro"/>
</dbReference>
<feature type="coiled-coil region" evidence="7">
    <location>
        <begin position="321"/>
        <end position="390"/>
    </location>
</feature>
<accession>A0A1I0BSZ3</accession>
<evidence type="ECO:0000256" key="1">
    <source>
        <dbReference type="ARBA" id="ARBA00004496"/>
    </source>
</evidence>
<dbReference type="AlphaFoldDB" id="A0A1I0BSZ3"/>
<name>A0A1I0BSZ3_9FIRM</name>
<dbReference type="GO" id="GO:0016887">
    <property type="term" value="F:ATP hydrolysis activity"/>
    <property type="evidence" value="ECO:0007669"/>
    <property type="project" value="InterPro"/>
</dbReference>
<dbReference type="InterPro" id="IPR003395">
    <property type="entry name" value="RecF/RecN/SMC_N"/>
</dbReference>
<proteinExistence type="inferred from homology"/>
<dbReference type="RefSeq" id="WP_092351646.1">
    <property type="nucleotide sequence ID" value="NZ_FOIN01000001.1"/>
</dbReference>
<feature type="domain" description="SMC hinge" evidence="8">
    <location>
        <begin position="419"/>
        <end position="538"/>
    </location>
</feature>
<keyword evidence="4 7" id="KW-0067">ATP-binding</keyword>
<gene>
    <name evidence="7" type="primary">smc</name>
    <name evidence="9" type="ORF">SAMN04489758_101237</name>
</gene>
<dbReference type="Proteomes" id="UP000198558">
    <property type="component" value="Unassembled WGS sequence"/>
</dbReference>
<dbReference type="Gene3D" id="3.30.70.1620">
    <property type="match status" value="1"/>
</dbReference>
<dbReference type="GO" id="GO:0005524">
    <property type="term" value="F:ATP binding"/>
    <property type="evidence" value="ECO:0007669"/>
    <property type="project" value="UniProtKB-UniRule"/>
</dbReference>
<dbReference type="OrthoDB" id="9808768at2"/>
<evidence type="ECO:0000256" key="3">
    <source>
        <dbReference type="ARBA" id="ARBA00022741"/>
    </source>
</evidence>
<dbReference type="SUPFAM" id="SSF75553">
    <property type="entry name" value="Smc hinge domain"/>
    <property type="match status" value="1"/>
</dbReference>
<dbReference type="GO" id="GO:0005694">
    <property type="term" value="C:chromosome"/>
    <property type="evidence" value="ECO:0007669"/>
    <property type="project" value="InterPro"/>
</dbReference>
<feature type="coiled-coil region" evidence="7">
    <location>
        <begin position="172"/>
        <end position="202"/>
    </location>
</feature>
<protein>
    <recommendedName>
        <fullName evidence="7">Chromosome partition protein Smc</fullName>
    </recommendedName>
</protein>
<dbReference type="PIRSF" id="PIRSF005719">
    <property type="entry name" value="SMC"/>
    <property type="match status" value="1"/>
</dbReference>
<dbReference type="CDD" id="cd03278">
    <property type="entry name" value="ABC_SMC_barmotin"/>
    <property type="match status" value="2"/>
</dbReference>
<dbReference type="InterPro" id="IPR011890">
    <property type="entry name" value="SMC_prok"/>
</dbReference>
<comment type="subunit">
    <text evidence="7">Homodimer.</text>
</comment>
<dbReference type="GO" id="GO:0006260">
    <property type="term" value="P:DNA replication"/>
    <property type="evidence" value="ECO:0007669"/>
    <property type="project" value="UniProtKB-UniRule"/>
</dbReference>
<keyword evidence="2 7" id="KW-0963">Cytoplasm</keyword>
<dbReference type="InterPro" id="IPR024704">
    <property type="entry name" value="SMC"/>
</dbReference>
<keyword evidence="6 7" id="KW-0238">DNA-binding</keyword>
<keyword evidence="10" id="KW-1185">Reference proteome</keyword>
<sequence length="981" mass="111395">MYLKRIELHGFKSFADKVNVEFQPGITGIVGPNGCGKSNISDAVRWVLGEQSVKSLRGANMSDVIFAGSEDRRAQNLAEVTLVFDNSDRFMKYDYNEVEITRRLYRQNNEAEYLINKQQCRLKDIVDLIMDTGLGRDSLSIISQGNISSFADSKPEERRGIFEEAAGVSKYKKRKLESIRKLERTKENLERIGDIVAELEKQVGPLKRQKDKAEKYLALKDKLTAIEVNVLISEISEAKKTLDGLSKTMKDLNEQQVSLETDIQLKENSNDEIKKKMFSLDQQVNALQTKLLEAVSNVSKLETAKVEVDQKRKHALETLSKENLQENIANMKAILSDIVNEYNDRVERLENTEKELNEVIESQGNRNKRLAKLKEEIEYLASEINKNKSRKEILIDAVENKSNYHHGIKTVLSLAKSNKNIIGVLGDLISTKEGYELAISSALAGALEFIVTTDDLTARETIKFLRDNKAGRATFLPVSTMKPRDVREEHLMVSKTMEGYLGLASDFVSYDDKISSIVLNQLGNIIVAQNIDAANEISKATFSRYKIVSLDGDVVNVGGSLTGGSFNRRKSSLVQKRELEEVAITLENQEKEYAIKRNEYNVLDNEIKEVSHALLQKQMAYAKLEVVVQGKREELIKAKSEYESLSDQNIELEDFASGKTESKLINQLNEAIKYRDNLTEEIKSKRELRMSYVNQNEALDVELRECRKDLKDIQNEVNSSAIKATKLETMLNNHLTRLNDEYRMTYEYAVEQYQEEIDVEQAKLEVYELRTKITRLGNVNVDAIEEYKTVSERFENMNRQRIDLIQAQDSILEAIREMDEIMVERFSNTFEKINLEFNTVFRSLFGGGKAKIKYTDPTNILETGIDIDVQPPGKAVQNITLFSGGEKALIAISCLFAILRVRPIPMCILDEVEAALDIANVERFAKYLKEFSGTTQFIVVTHREGTMEECDLLYGATMQQKGVTKLVSVKLEEAIDLSDPS</sequence>
<comment type="function">
    <text evidence="7">Required for chromosome condensation and partitioning.</text>
</comment>
<dbReference type="Gene3D" id="1.20.1060.20">
    <property type="match status" value="1"/>
</dbReference>
<dbReference type="Gene3D" id="3.40.50.300">
    <property type="entry name" value="P-loop containing nucleotide triphosphate hydrolases"/>
    <property type="match status" value="2"/>
</dbReference>
<dbReference type="SUPFAM" id="SSF52540">
    <property type="entry name" value="P-loop containing nucleoside triphosphate hydrolases"/>
    <property type="match status" value="1"/>
</dbReference>
<dbReference type="InterPro" id="IPR027417">
    <property type="entry name" value="P-loop_NTPase"/>
</dbReference>
<dbReference type="FunFam" id="3.40.50.300:FF:000901">
    <property type="entry name" value="Chromosome partition protein Smc"/>
    <property type="match status" value="1"/>
</dbReference>
<evidence type="ECO:0000259" key="8">
    <source>
        <dbReference type="SMART" id="SM00968"/>
    </source>
</evidence>
<evidence type="ECO:0000256" key="7">
    <source>
        <dbReference type="HAMAP-Rule" id="MF_01894"/>
    </source>
</evidence>
<dbReference type="GO" id="GO:0007059">
    <property type="term" value="P:chromosome segregation"/>
    <property type="evidence" value="ECO:0007669"/>
    <property type="project" value="UniProtKB-UniRule"/>
</dbReference>
<comment type="domain">
    <text evidence="7">Contains large globular domains required for ATP hydrolysis at each terminus and a third globular domain forming a flexible hinge near the middle of the molecule. These domains are separated by coiled-coil structures.</text>
</comment>
<dbReference type="GeneID" id="78287279"/>
<keyword evidence="5 7" id="KW-0175">Coiled coil</keyword>
<evidence type="ECO:0000313" key="9">
    <source>
        <dbReference type="EMBL" id="SET09512.1"/>
    </source>
</evidence>